<evidence type="ECO:0000259" key="1">
    <source>
        <dbReference type="Pfam" id="PF07238"/>
    </source>
</evidence>
<keyword evidence="2" id="KW-0689">Ribosomal protein</keyword>
<dbReference type="AlphaFoldDB" id="A0A1W1C0R7"/>
<name>A0A1W1C0R7_9ZZZZ</name>
<feature type="domain" description="PilZ" evidence="1">
    <location>
        <begin position="248"/>
        <end position="344"/>
    </location>
</feature>
<protein>
    <submittedName>
        <fullName evidence="2">LSU ribosomal protein L12a (P1/P2)</fullName>
    </submittedName>
</protein>
<dbReference type="GO" id="GO:0005840">
    <property type="term" value="C:ribosome"/>
    <property type="evidence" value="ECO:0007669"/>
    <property type="project" value="UniProtKB-KW"/>
</dbReference>
<accession>A0A1W1C0R7</accession>
<dbReference type="GO" id="GO:0035438">
    <property type="term" value="F:cyclic-di-GMP binding"/>
    <property type="evidence" value="ECO:0007669"/>
    <property type="project" value="InterPro"/>
</dbReference>
<dbReference type="Gene3D" id="2.40.10.220">
    <property type="entry name" value="predicted glycosyltransferase like domains"/>
    <property type="match status" value="1"/>
</dbReference>
<keyword evidence="2" id="KW-0687">Ribonucleoprotein</keyword>
<dbReference type="InterPro" id="IPR009875">
    <property type="entry name" value="PilZ_domain"/>
</dbReference>
<dbReference type="EMBL" id="FPHE01000092">
    <property type="protein sequence ID" value="SFV59438.1"/>
    <property type="molecule type" value="Genomic_DNA"/>
</dbReference>
<dbReference type="Pfam" id="PF07238">
    <property type="entry name" value="PilZ"/>
    <property type="match status" value="1"/>
</dbReference>
<reference evidence="2" key="1">
    <citation type="submission" date="2016-10" db="EMBL/GenBank/DDBJ databases">
        <authorList>
            <person name="de Groot N.N."/>
        </authorList>
    </citation>
    <scope>NUCLEOTIDE SEQUENCE</scope>
</reference>
<sequence>MKKRFREDFENFLLDFHIKFIEFFSSQCVHRDLSLDRKEAKIVASEILDNIFSDKIVLSGQIDNIILKMKNDGVHLGYVLSRVFLYTFENYLLYLKKRGVSGLDYIEKLIQAFGKFLQLFEDYIRKNIDNNDTLINFNSDNCISTSGNIIDIIHLVKSNNSRVKFMNLYQGYMILGDGKVIDINNDQVLFKVENELQEIAMNLEGKAYILKDDNINRYIRADIVHSDFANHTVVLENFVYLVNLPASKRKKTRVYPDILVHVKLKSDEHTQIIGNLYDLSISGMGVVSKDNMDFYSGAKIITEFELIYPDKKLHIETLGEIIEIKQHADSFRYCINISPNSQTQEIMDDYIKKRKKEIEQELRDEVRM</sequence>
<evidence type="ECO:0000313" key="2">
    <source>
        <dbReference type="EMBL" id="SFV59438.1"/>
    </source>
</evidence>
<gene>
    <name evidence="2" type="ORF">MNB_SV-12-1291</name>
</gene>
<organism evidence="2">
    <name type="scientific">hydrothermal vent metagenome</name>
    <dbReference type="NCBI Taxonomy" id="652676"/>
    <lineage>
        <taxon>unclassified sequences</taxon>
        <taxon>metagenomes</taxon>
        <taxon>ecological metagenomes</taxon>
    </lineage>
</organism>
<proteinExistence type="predicted"/>